<evidence type="ECO:0000256" key="1">
    <source>
        <dbReference type="ARBA" id="ARBA00004370"/>
    </source>
</evidence>
<evidence type="ECO:0000259" key="6">
    <source>
        <dbReference type="PROSITE" id="PS50885"/>
    </source>
</evidence>
<dbReference type="PROSITE" id="PS50111">
    <property type="entry name" value="CHEMOTAXIS_TRANSDUC_2"/>
    <property type="match status" value="1"/>
</dbReference>
<dbReference type="SUPFAM" id="SSF103190">
    <property type="entry name" value="Sensory domain-like"/>
    <property type="match status" value="1"/>
</dbReference>
<dbReference type="PROSITE" id="PS50885">
    <property type="entry name" value="HAMP"/>
    <property type="match status" value="1"/>
</dbReference>
<dbReference type="Gene3D" id="1.10.287.950">
    <property type="entry name" value="Methyl-accepting chemotaxis protein"/>
    <property type="match status" value="1"/>
</dbReference>
<protein>
    <submittedName>
        <fullName evidence="7">Methyl-accepting chemotaxis protein-2, aspartate sensor receptor</fullName>
    </submittedName>
</protein>
<evidence type="ECO:0000313" key="8">
    <source>
        <dbReference type="Proteomes" id="UP000199120"/>
    </source>
</evidence>
<dbReference type="GO" id="GO:0006935">
    <property type="term" value="P:chemotaxis"/>
    <property type="evidence" value="ECO:0007669"/>
    <property type="project" value="InterPro"/>
</dbReference>
<dbReference type="GO" id="GO:0007165">
    <property type="term" value="P:signal transduction"/>
    <property type="evidence" value="ECO:0007669"/>
    <property type="project" value="UniProtKB-KW"/>
</dbReference>
<dbReference type="PANTHER" id="PTHR43531:SF14">
    <property type="entry name" value="METHYL-ACCEPTING CHEMOTAXIS PROTEIN I-RELATED"/>
    <property type="match status" value="1"/>
</dbReference>
<feature type="domain" description="Methyl-accepting transducer" evidence="5">
    <location>
        <begin position="273"/>
        <end position="502"/>
    </location>
</feature>
<dbReference type="EMBL" id="FOAJ01000006">
    <property type="protein sequence ID" value="SEL26118.1"/>
    <property type="molecule type" value="Genomic_DNA"/>
</dbReference>
<dbReference type="InterPro" id="IPR029151">
    <property type="entry name" value="Sensor-like_sf"/>
</dbReference>
<dbReference type="InterPro" id="IPR051310">
    <property type="entry name" value="MCP_chemotaxis"/>
</dbReference>
<keyword evidence="8" id="KW-1185">Reference proteome</keyword>
<dbReference type="Proteomes" id="UP000199120">
    <property type="component" value="Unassembled WGS sequence"/>
</dbReference>
<dbReference type="RefSeq" id="WP_090550520.1">
    <property type="nucleotide sequence ID" value="NZ_FNSR01000002.1"/>
</dbReference>
<keyword evidence="2" id="KW-0488">Methylation</keyword>
<evidence type="ECO:0000313" key="7">
    <source>
        <dbReference type="EMBL" id="SEL26118.1"/>
    </source>
</evidence>
<name>A0A1H7NST6_9BURK</name>
<dbReference type="PRINTS" id="PR00260">
    <property type="entry name" value="CHEMTRNSDUCR"/>
</dbReference>
<dbReference type="Pfam" id="PF17201">
    <property type="entry name" value="Cache_3-Cache_2"/>
    <property type="match status" value="1"/>
</dbReference>
<dbReference type="GO" id="GO:0005886">
    <property type="term" value="C:plasma membrane"/>
    <property type="evidence" value="ECO:0007669"/>
    <property type="project" value="TreeGrafter"/>
</dbReference>
<comment type="similarity">
    <text evidence="3">Belongs to the methyl-accepting chemotaxis (MCP) protein family.</text>
</comment>
<evidence type="ECO:0000256" key="3">
    <source>
        <dbReference type="ARBA" id="ARBA00029447"/>
    </source>
</evidence>
<dbReference type="InterPro" id="IPR003660">
    <property type="entry name" value="HAMP_dom"/>
</dbReference>
<dbReference type="PANTHER" id="PTHR43531">
    <property type="entry name" value="PROTEIN ICFG"/>
    <property type="match status" value="1"/>
</dbReference>
<comment type="subcellular location">
    <subcellularLocation>
        <location evidence="1">Membrane</location>
    </subcellularLocation>
</comment>
<organism evidence="7 8">
    <name type="scientific">Paraburkholderia caballeronis</name>
    <dbReference type="NCBI Taxonomy" id="416943"/>
    <lineage>
        <taxon>Bacteria</taxon>
        <taxon>Pseudomonadati</taxon>
        <taxon>Pseudomonadota</taxon>
        <taxon>Betaproteobacteria</taxon>
        <taxon>Burkholderiales</taxon>
        <taxon>Burkholderiaceae</taxon>
        <taxon>Paraburkholderia</taxon>
    </lineage>
</organism>
<dbReference type="STRING" id="416943.SAMN05445871_5181"/>
<dbReference type="AlphaFoldDB" id="A0A1H7NST6"/>
<gene>
    <name evidence="7" type="ORF">SAMN05192542_10649</name>
</gene>
<dbReference type="Pfam" id="PF00672">
    <property type="entry name" value="HAMP"/>
    <property type="match status" value="1"/>
</dbReference>
<dbReference type="Pfam" id="PF00015">
    <property type="entry name" value="MCPsignal"/>
    <property type="match status" value="1"/>
</dbReference>
<keyword evidence="7" id="KW-0675">Receptor</keyword>
<dbReference type="InterPro" id="IPR004090">
    <property type="entry name" value="Chemotax_Me-accpt_rcpt"/>
</dbReference>
<dbReference type="CDD" id="cd06225">
    <property type="entry name" value="HAMP"/>
    <property type="match status" value="1"/>
</dbReference>
<dbReference type="SUPFAM" id="SSF58104">
    <property type="entry name" value="Methyl-accepting chemotaxis protein (MCP) signaling domain"/>
    <property type="match status" value="1"/>
</dbReference>
<evidence type="ECO:0000256" key="4">
    <source>
        <dbReference type="PROSITE-ProRule" id="PRU00284"/>
    </source>
</evidence>
<dbReference type="SMART" id="SM00283">
    <property type="entry name" value="MA"/>
    <property type="match status" value="1"/>
</dbReference>
<dbReference type="OrthoDB" id="9763018at2"/>
<reference evidence="8" key="1">
    <citation type="submission" date="2016-10" db="EMBL/GenBank/DDBJ databases">
        <authorList>
            <person name="Varghese N."/>
            <person name="Submissions S."/>
        </authorList>
    </citation>
    <scope>NUCLEOTIDE SEQUENCE [LARGE SCALE GENOMIC DNA]</scope>
    <source>
        <strain evidence="8">LMG 26416</strain>
    </source>
</reference>
<dbReference type="CDD" id="cd11386">
    <property type="entry name" value="MCP_signal"/>
    <property type="match status" value="1"/>
</dbReference>
<accession>A0A1H7NST6</accession>
<sequence>MIRFGSLETQVHRLYKKLADRYPAGFAIDRSRQVEVAGRPTPVMASGSQQINLESAILDRFEQETGGIASIFVLAGDDFVRIATNVKDKQGNRVLGVLLDRSHPAYALNRSGQSYFGYTLLAGRKFIVDYRPIVDAHGAVIGIFAVGLDIGGIRMLSVSGKVSLASAALSALLLVGRDMLLNAVESHAIVQGVAQVLPDVVVALLIGLCVYATISRSVSRPLAEAQAAARRLASGDLSAQAPVRRGDEIGLILDALNGINVGLSGLIGNVRRSTDSLAIASREIAAGNTDLSSRTEAQAGSLEQTAAAMDQLTSTVRNNAENAKQAHEHAGSTSDLADAGSTLMTQAVATMGEIRATSAQVAEIVGTIEGIAFQTNILALNAAVEAARAGEEGRGFAVVAQEVRSLAQRSASAAKEIRSLIADSVSRVDTGGQLIDDAGRTMAQIVSSVQGVTQLMAQISRASNEQSAGIEEVNRAVSHMDEMTQQNAALVEQAAAASASMQQQTGALEQAVRAFRLAS</sequence>
<feature type="domain" description="HAMP" evidence="6">
    <location>
        <begin position="216"/>
        <end position="268"/>
    </location>
</feature>
<dbReference type="SMART" id="SM00304">
    <property type="entry name" value="HAMP"/>
    <property type="match status" value="1"/>
</dbReference>
<dbReference type="GO" id="GO:0004888">
    <property type="term" value="F:transmembrane signaling receptor activity"/>
    <property type="evidence" value="ECO:0007669"/>
    <property type="project" value="InterPro"/>
</dbReference>
<evidence type="ECO:0000259" key="5">
    <source>
        <dbReference type="PROSITE" id="PS50111"/>
    </source>
</evidence>
<dbReference type="InterPro" id="IPR004089">
    <property type="entry name" value="MCPsignal_dom"/>
</dbReference>
<keyword evidence="4" id="KW-0807">Transducer</keyword>
<dbReference type="FunFam" id="1.10.287.950:FF:000001">
    <property type="entry name" value="Methyl-accepting chemotaxis sensory transducer"/>
    <property type="match status" value="1"/>
</dbReference>
<evidence type="ECO:0000256" key="2">
    <source>
        <dbReference type="ARBA" id="ARBA00022481"/>
    </source>
</evidence>
<dbReference type="InterPro" id="IPR033462">
    <property type="entry name" value="Cache_3-Cache_2"/>
</dbReference>
<proteinExistence type="inferred from homology"/>